<comment type="cofactor">
    <cofactor evidence="11">
        <name>thiamine diphosphate</name>
        <dbReference type="ChEBI" id="CHEBI:58937"/>
    </cofactor>
    <text evidence="11">Binds 1 thiamine pyrophosphate per subunit.</text>
</comment>
<dbReference type="GO" id="GO:0030976">
    <property type="term" value="F:thiamine pyrophosphate binding"/>
    <property type="evidence" value="ECO:0007669"/>
    <property type="project" value="UniProtKB-UniRule"/>
</dbReference>
<dbReference type="PANTHER" id="PTHR43322">
    <property type="entry name" value="1-D-DEOXYXYLULOSE 5-PHOSPHATE SYNTHASE-RELATED"/>
    <property type="match status" value="1"/>
</dbReference>
<keyword evidence="8 11" id="KW-0786">Thiamine pyrophosphate</keyword>
<feature type="binding site" evidence="11">
    <location>
        <begin position="144"/>
        <end position="145"/>
    </location>
    <ligand>
        <name>thiamine diphosphate</name>
        <dbReference type="ChEBI" id="CHEBI:58937"/>
    </ligand>
</feature>
<feature type="binding site" evidence="11">
    <location>
        <begin position="112"/>
        <end position="114"/>
    </location>
    <ligand>
        <name>thiamine diphosphate</name>
        <dbReference type="ChEBI" id="CHEBI:58937"/>
    </ligand>
</feature>
<keyword evidence="13" id="KW-0812">Transmembrane</keyword>
<evidence type="ECO:0000256" key="12">
    <source>
        <dbReference type="SAM" id="MobiDB-lite"/>
    </source>
</evidence>
<dbReference type="SMART" id="SM00861">
    <property type="entry name" value="Transket_pyr"/>
    <property type="match status" value="1"/>
</dbReference>
<comment type="function">
    <text evidence="10 11">Catalyzes the acyloin condensation reaction between C atoms 2 and 3 of pyruvate and glyceraldehyde 3-phosphate to yield 1-deoxy-D-xylulose-5-phosphate (DXP).</text>
</comment>
<evidence type="ECO:0000313" key="16">
    <source>
        <dbReference type="Proteomes" id="UP000823849"/>
    </source>
</evidence>
<dbReference type="InterPro" id="IPR005475">
    <property type="entry name" value="Transketolase-like_Pyr-bd"/>
</dbReference>
<dbReference type="FunFam" id="3.40.50.920:FF:000002">
    <property type="entry name" value="1-deoxy-D-xylulose-5-phosphate synthase"/>
    <property type="match status" value="1"/>
</dbReference>
<keyword evidence="6 11" id="KW-0460">Magnesium</keyword>
<organism evidence="15 16">
    <name type="scientific">Candidatus Fusicatenibacter intestinigallinarum</name>
    <dbReference type="NCBI Taxonomy" id="2838598"/>
    <lineage>
        <taxon>Bacteria</taxon>
        <taxon>Bacillati</taxon>
        <taxon>Bacillota</taxon>
        <taxon>Clostridia</taxon>
        <taxon>Lachnospirales</taxon>
        <taxon>Lachnospiraceae</taxon>
        <taxon>Fusicatenibacter</taxon>
    </lineage>
</organism>
<dbReference type="InterPro" id="IPR020826">
    <property type="entry name" value="Transketolase_BS"/>
</dbReference>
<dbReference type="HAMAP" id="MF_00315">
    <property type="entry name" value="DXP_synth"/>
    <property type="match status" value="1"/>
</dbReference>
<dbReference type="GO" id="GO:0016114">
    <property type="term" value="P:terpenoid biosynthetic process"/>
    <property type="evidence" value="ECO:0007669"/>
    <property type="project" value="UniProtKB-UniRule"/>
</dbReference>
<name>A0A9D2NAR4_9FIRM</name>
<dbReference type="PROSITE" id="PS00801">
    <property type="entry name" value="TRANSKETOLASE_1"/>
    <property type="match status" value="1"/>
</dbReference>
<keyword evidence="4 11" id="KW-0808">Transferase</keyword>
<dbReference type="GO" id="GO:0008661">
    <property type="term" value="F:1-deoxy-D-xylulose-5-phosphate synthase activity"/>
    <property type="evidence" value="ECO:0007669"/>
    <property type="project" value="UniProtKB-UniRule"/>
</dbReference>
<dbReference type="SUPFAM" id="SSF52922">
    <property type="entry name" value="TK C-terminal domain-like"/>
    <property type="match status" value="1"/>
</dbReference>
<comment type="cofactor">
    <cofactor evidence="11">
        <name>Mg(2+)</name>
        <dbReference type="ChEBI" id="CHEBI:18420"/>
    </cofactor>
    <text evidence="11">Binds 1 Mg(2+) ion per subunit.</text>
</comment>
<reference evidence="15" key="1">
    <citation type="journal article" date="2021" name="PeerJ">
        <title>Extensive microbial diversity within the chicken gut microbiome revealed by metagenomics and culture.</title>
        <authorList>
            <person name="Gilroy R."/>
            <person name="Ravi A."/>
            <person name="Getino M."/>
            <person name="Pursley I."/>
            <person name="Horton D.L."/>
            <person name="Alikhan N.F."/>
            <person name="Baker D."/>
            <person name="Gharbi K."/>
            <person name="Hall N."/>
            <person name="Watson M."/>
            <person name="Adriaenssens E.M."/>
            <person name="Foster-Nyarko E."/>
            <person name="Jarju S."/>
            <person name="Secka A."/>
            <person name="Antonio M."/>
            <person name="Oren A."/>
            <person name="Chaudhuri R.R."/>
            <person name="La Ragione R."/>
            <person name="Hildebrand F."/>
            <person name="Pallen M.J."/>
        </authorList>
    </citation>
    <scope>NUCLEOTIDE SEQUENCE</scope>
    <source>
        <strain evidence="15">CHK185-5351</strain>
    </source>
</reference>
<evidence type="ECO:0000256" key="7">
    <source>
        <dbReference type="ARBA" id="ARBA00022977"/>
    </source>
</evidence>
<dbReference type="EC" id="2.2.1.7" evidence="11"/>
<keyword evidence="13" id="KW-1133">Transmembrane helix</keyword>
<comment type="caution">
    <text evidence="15">The sequence shown here is derived from an EMBL/GenBank/DDBJ whole genome shotgun (WGS) entry which is preliminary data.</text>
</comment>
<evidence type="ECO:0000256" key="11">
    <source>
        <dbReference type="HAMAP-Rule" id="MF_00315"/>
    </source>
</evidence>
<evidence type="ECO:0000256" key="9">
    <source>
        <dbReference type="ARBA" id="ARBA00023229"/>
    </source>
</evidence>
<evidence type="ECO:0000313" key="15">
    <source>
        <dbReference type="EMBL" id="HJC16253.1"/>
    </source>
</evidence>
<keyword evidence="9 11" id="KW-0414">Isoprene biosynthesis</keyword>
<dbReference type="CDD" id="cd07033">
    <property type="entry name" value="TPP_PYR_DXS_TK_like"/>
    <property type="match status" value="1"/>
</dbReference>
<dbReference type="NCBIfam" id="NF003933">
    <property type="entry name" value="PRK05444.2-2"/>
    <property type="match status" value="1"/>
</dbReference>
<dbReference type="CDD" id="cd02007">
    <property type="entry name" value="TPP_DXS"/>
    <property type="match status" value="1"/>
</dbReference>
<dbReference type="GO" id="GO:0005829">
    <property type="term" value="C:cytosol"/>
    <property type="evidence" value="ECO:0007669"/>
    <property type="project" value="TreeGrafter"/>
</dbReference>
<comment type="pathway">
    <text evidence="1 11">Metabolic intermediate biosynthesis; 1-deoxy-D-xylulose 5-phosphate biosynthesis; 1-deoxy-D-xylulose 5-phosphate from D-glyceraldehyde 3-phosphate and pyruvate: step 1/1.</text>
</comment>
<keyword evidence="13" id="KW-0472">Membrane</keyword>
<dbReference type="PROSITE" id="PS00802">
    <property type="entry name" value="TRANSKETOLASE_2"/>
    <property type="match status" value="1"/>
</dbReference>
<evidence type="ECO:0000259" key="14">
    <source>
        <dbReference type="SMART" id="SM00861"/>
    </source>
</evidence>
<feature type="binding site" evidence="11">
    <location>
        <position position="363"/>
    </location>
    <ligand>
        <name>thiamine diphosphate</name>
        <dbReference type="ChEBI" id="CHEBI:58937"/>
    </ligand>
</feature>
<feature type="binding site" evidence="11">
    <location>
        <position position="283"/>
    </location>
    <ligand>
        <name>thiamine diphosphate</name>
        <dbReference type="ChEBI" id="CHEBI:58937"/>
    </ligand>
</feature>
<comment type="similarity">
    <text evidence="2 11">Belongs to the transketolase family. DXPS subfamily.</text>
</comment>
<dbReference type="GO" id="GO:0009228">
    <property type="term" value="P:thiamine biosynthetic process"/>
    <property type="evidence" value="ECO:0007669"/>
    <property type="project" value="UniProtKB-UniRule"/>
</dbReference>
<accession>A0A9D2NAR4</accession>
<dbReference type="Gene3D" id="3.40.50.970">
    <property type="match status" value="2"/>
</dbReference>
<comment type="subunit">
    <text evidence="3 11">Homodimer.</text>
</comment>
<evidence type="ECO:0000256" key="1">
    <source>
        <dbReference type="ARBA" id="ARBA00004980"/>
    </source>
</evidence>
<evidence type="ECO:0000256" key="8">
    <source>
        <dbReference type="ARBA" id="ARBA00023052"/>
    </source>
</evidence>
<proteinExistence type="inferred from homology"/>
<evidence type="ECO:0000256" key="13">
    <source>
        <dbReference type="SAM" id="Phobius"/>
    </source>
</evidence>
<feature type="binding site" evidence="11">
    <location>
        <position position="143"/>
    </location>
    <ligand>
        <name>Mg(2+)</name>
        <dbReference type="ChEBI" id="CHEBI:18420"/>
    </ligand>
</feature>
<dbReference type="Pfam" id="PF13292">
    <property type="entry name" value="DXP_synthase_N"/>
    <property type="match status" value="1"/>
</dbReference>
<dbReference type="PANTHER" id="PTHR43322:SF5">
    <property type="entry name" value="1-DEOXY-D-XYLULOSE-5-PHOSPHATE SYNTHASE, CHLOROPLASTIC"/>
    <property type="match status" value="1"/>
</dbReference>
<feature type="binding site" evidence="11">
    <location>
        <position position="71"/>
    </location>
    <ligand>
        <name>thiamine diphosphate</name>
        <dbReference type="ChEBI" id="CHEBI:58937"/>
    </ligand>
</feature>
<reference evidence="15" key="2">
    <citation type="submission" date="2021-04" db="EMBL/GenBank/DDBJ databases">
        <authorList>
            <person name="Gilroy R."/>
        </authorList>
    </citation>
    <scope>NUCLEOTIDE SEQUENCE</scope>
    <source>
        <strain evidence="15">CHK185-5351</strain>
    </source>
</reference>
<dbReference type="InterPro" id="IPR033248">
    <property type="entry name" value="Transketolase_C"/>
</dbReference>
<evidence type="ECO:0000256" key="2">
    <source>
        <dbReference type="ARBA" id="ARBA00011081"/>
    </source>
</evidence>
<dbReference type="Pfam" id="PF02780">
    <property type="entry name" value="Transketolase_C"/>
    <property type="match status" value="1"/>
</dbReference>
<dbReference type="Proteomes" id="UP000823849">
    <property type="component" value="Unassembled WGS sequence"/>
</dbReference>
<gene>
    <name evidence="11 15" type="primary">dxs</name>
    <name evidence="15" type="ORF">H9705_10640</name>
</gene>
<feature type="domain" description="Transketolase-like pyrimidine-binding" evidence="14">
    <location>
        <begin position="312"/>
        <end position="476"/>
    </location>
</feature>
<feature type="compositionally biased region" description="Basic and acidic residues" evidence="12">
    <location>
        <begin position="626"/>
        <end position="639"/>
    </location>
</feature>
<dbReference type="GO" id="GO:0019288">
    <property type="term" value="P:isopentenyl diphosphate biosynthetic process, methylerythritol 4-phosphate pathway"/>
    <property type="evidence" value="ECO:0007669"/>
    <property type="project" value="TreeGrafter"/>
</dbReference>
<feature type="binding site" evidence="11">
    <location>
        <position position="172"/>
    </location>
    <ligand>
        <name>thiamine diphosphate</name>
        <dbReference type="ChEBI" id="CHEBI:58937"/>
    </ligand>
</feature>
<dbReference type="AlphaFoldDB" id="A0A9D2NAR4"/>
<dbReference type="InterPro" id="IPR005477">
    <property type="entry name" value="Dxylulose-5-P_synthase"/>
</dbReference>
<protein>
    <recommendedName>
        <fullName evidence="11">1-deoxy-D-xylulose-5-phosphate synthase</fullName>
        <ecNumber evidence="11">2.2.1.7</ecNumber>
    </recommendedName>
    <alternativeName>
        <fullName evidence="11">1-deoxyxylulose-5-phosphate synthase</fullName>
        <shortName evidence="11">DXP synthase</shortName>
        <shortName evidence="11">DXPS</shortName>
    </alternativeName>
</protein>
<evidence type="ECO:0000256" key="4">
    <source>
        <dbReference type="ARBA" id="ARBA00022679"/>
    </source>
</evidence>
<feature type="binding site" evidence="11">
    <location>
        <position position="172"/>
    </location>
    <ligand>
        <name>Mg(2+)</name>
        <dbReference type="ChEBI" id="CHEBI:18420"/>
    </ligand>
</feature>
<keyword evidence="5 11" id="KW-0479">Metal-binding</keyword>
<feature type="region of interest" description="Disordered" evidence="12">
    <location>
        <begin position="615"/>
        <end position="639"/>
    </location>
</feature>
<feature type="transmembrane region" description="Helical" evidence="13">
    <location>
        <begin position="366"/>
        <end position="388"/>
    </location>
</feature>
<comment type="catalytic activity">
    <reaction evidence="11">
        <text>D-glyceraldehyde 3-phosphate + pyruvate + H(+) = 1-deoxy-D-xylulose 5-phosphate + CO2</text>
        <dbReference type="Rhea" id="RHEA:12605"/>
        <dbReference type="ChEBI" id="CHEBI:15361"/>
        <dbReference type="ChEBI" id="CHEBI:15378"/>
        <dbReference type="ChEBI" id="CHEBI:16526"/>
        <dbReference type="ChEBI" id="CHEBI:57792"/>
        <dbReference type="ChEBI" id="CHEBI:59776"/>
        <dbReference type="EC" id="2.2.1.7"/>
    </reaction>
</comment>
<dbReference type="InterPro" id="IPR029061">
    <property type="entry name" value="THDP-binding"/>
</dbReference>
<dbReference type="SUPFAM" id="SSF52518">
    <property type="entry name" value="Thiamin diphosphate-binding fold (THDP-binding)"/>
    <property type="match status" value="2"/>
</dbReference>
<dbReference type="InterPro" id="IPR049557">
    <property type="entry name" value="Transketolase_CS"/>
</dbReference>
<dbReference type="NCBIfam" id="TIGR00204">
    <property type="entry name" value="dxs"/>
    <property type="match status" value="1"/>
</dbReference>
<evidence type="ECO:0000256" key="5">
    <source>
        <dbReference type="ARBA" id="ARBA00022723"/>
    </source>
</evidence>
<dbReference type="GO" id="GO:0000287">
    <property type="term" value="F:magnesium ion binding"/>
    <property type="evidence" value="ECO:0007669"/>
    <property type="project" value="UniProtKB-UniRule"/>
</dbReference>
<dbReference type="EMBL" id="DWWU01000044">
    <property type="protein sequence ID" value="HJC16253.1"/>
    <property type="molecule type" value="Genomic_DNA"/>
</dbReference>
<evidence type="ECO:0000256" key="6">
    <source>
        <dbReference type="ARBA" id="ARBA00022842"/>
    </source>
</evidence>
<dbReference type="Gene3D" id="3.40.50.920">
    <property type="match status" value="1"/>
</dbReference>
<keyword evidence="7 11" id="KW-0784">Thiamine biosynthesis</keyword>
<evidence type="ECO:0000256" key="3">
    <source>
        <dbReference type="ARBA" id="ARBA00011738"/>
    </source>
</evidence>
<dbReference type="FunFam" id="3.40.50.970:FF:000005">
    <property type="entry name" value="1-deoxy-D-xylulose-5-phosphate synthase"/>
    <property type="match status" value="1"/>
</dbReference>
<dbReference type="InterPro" id="IPR009014">
    <property type="entry name" value="Transketo_C/PFOR_II"/>
</dbReference>
<dbReference type="Pfam" id="PF02779">
    <property type="entry name" value="Transket_pyr"/>
    <property type="match status" value="1"/>
</dbReference>
<evidence type="ECO:0000256" key="10">
    <source>
        <dbReference type="ARBA" id="ARBA00055605"/>
    </source>
</evidence>
<sequence>MLEKIKKPNDIKKIPAEQLPELAGEIREFLIQTMSRTGGHLASNLGVVELTIALHRVFDLPEDKMIWDVGHQSYTHKILTGRKDAFDSLRQEGGLSGFPKRSESDCDVFDTGHSSTSISAGVGYVKARELKKENYSVISIIGDGALTGGMAYEALNNAAELKTNFIIVLNDNEMSISKNVGGISTYLSGIRTAASYTELKMGVTRALERIPKIGQGMVDAVRKTKSSIKQIIIPGMFFEDMGITYLGPVDGHDIPQMIRTFQEARRFEGPILVHVLTVKGQGYEPALRHPARFHGAGPFEIETGLPATKSNATYTDIFSTVMRKMGDREPDVVAVTAAMPTGVGLKRFSNMFPGRCYDVGIAEEHAVTFAAGLALGGLIPVVAIYSSFLQRAYDQMLHDVCMQELHVVFAIDRAGLVGSDGETHHGIFDLSYLNSMPNMTVMAPKNLWELSDMMKFAVHFSGPIALRYPRGEAYTGLEDHREPIRYGKAEVLEEGKEIALLAVGNMVKIAVRVRELLKEQGYDVTLVNMRFVKPFDTALVQELSRSHSLLVTMEENIRNGGFGEQVASFVMEEELPARVQIVALPNRFVHQGSVASQMKETGIDADSVAEKVLKKYRRNGSAPEEENGRKAEERLEQNR</sequence>